<keyword evidence="1" id="KW-0812">Transmembrane</keyword>
<accession>A0AAN6II16</accession>
<name>A0AAN6II16_9EURO</name>
<evidence type="ECO:0000313" key="3">
    <source>
        <dbReference type="EMBL" id="KAI1618381.1"/>
    </source>
</evidence>
<dbReference type="AlphaFoldDB" id="A0AAN6II16"/>
<feature type="transmembrane region" description="Helical" evidence="1">
    <location>
        <begin position="250"/>
        <end position="267"/>
    </location>
</feature>
<comment type="caution">
    <text evidence="3">The sequence shown here is derived from an EMBL/GenBank/DDBJ whole genome shotgun (WGS) entry which is preliminary data.</text>
</comment>
<feature type="transmembrane region" description="Helical" evidence="1">
    <location>
        <begin position="224"/>
        <end position="243"/>
    </location>
</feature>
<feature type="transmembrane region" description="Helical" evidence="1">
    <location>
        <begin position="198"/>
        <end position="218"/>
    </location>
</feature>
<keyword evidence="4" id="KW-1185">Reference proteome</keyword>
<evidence type="ECO:0000256" key="1">
    <source>
        <dbReference type="SAM" id="Phobius"/>
    </source>
</evidence>
<evidence type="ECO:0000259" key="2">
    <source>
        <dbReference type="Pfam" id="PF20237"/>
    </source>
</evidence>
<dbReference type="EMBL" id="MU404350">
    <property type="protein sequence ID" value="KAI1618381.1"/>
    <property type="molecule type" value="Genomic_DNA"/>
</dbReference>
<feature type="domain" description="DUF6594" evidence="2">
    <location>
        <begin position="63"/>
        <end position="262"/>
    </location>
</feature>
<dbReference type="InterPro" id="IPR046529">
    <property type="entry name" value="DUF6594"/>
</dbReference>
<keyword evidence="1" id="KW-0472">Membrane</keyword>
<keyword evidence="1" id="KW-1133">Transmembrane helix</keyword>
<proteinExistence type="predicted"/>
<reference evidence="3" key="1">
    <citation type="journal article" date="2022" name="bioRxiv">
        <title>Deciphering the potential niche of two novel black yeast fungi from a biological soil crust based on their genomes, phenotypes, and melanin regulation.</title>
        <authorList>
            <consortium name="DOE Joint Genome Institute"/>
            <person name="Carr E.C."/>
            <person name="Barton Q."/>
            <person name="Grambo S."/>
            <person name="Sullivan M."/>
            <person name="Renfro C.M."/>
            <person name="Kuo A."/>
            <person name="Pangilinan J."/>
            <person name="Lipzen A."/>
            <person name="Keymanesh K."/>
            <person name="Savage E."/>
            <person name="Barry K."/>
            <person name="Grigoriev I.V."/>
            <person name="Riekhof W.R."/>
            <person name="Harris S.S."/>
        </authorList>
    </citation>
    <scope>NUCLEOTIDE SEQUENCE</scope>
    <source>
        <strain evidence="3">JF 03-4F</strain>
    </source>
</reference>
<dbReference type="Proteomes" id="UP001203852">
    <property type="component" value="Unassembled WGS sequence"/>
</dbReference>
<dbReference type="Pfam" id="PF20237">
    <property type="entry name" value="DUF6594"/>
    <property type="match status" value="1"/>
</dbReference>
<organism evidence="3 4">
    <name type="scientific">Exophiala viscosa</name>
    <dbReference type="NCBI Taxonomy" id="2486360"/>
    <lineage>
        <taxon>Eukaryota</taxon>
        <taxon>Fungi</taxon>
        <taxon>Dikarya</taxon>
        <taxon>Ascomycota</taxon>
        <taxon>Pezizomycotina</taxon>
        <taxon>Eurotiomycetes</taxon>
        <taxon>Chaetothyriomycetidae</taxon>
        <taxon>Chaetothyriales</taxon>
        <taxon>Herpotrichiellaceae</taxon>
        <taxon>Exophiala</taxon>
    </lineage>
</organism>
<protein>
    <recommendedName>
        <fullName evidence="2">DUF6594 domain-containing protein</fullName>
    </recommendedName>
</protein>
<sequence>MVDGHNRTQQAPIHPLGYESRTRVRLRSRDRAERLYEAAEPHLLSFRGSSRNGPVTGATVHLGTLQRMCLQQLQAELAEVVSDICYDQRATEDTMDHTRQLLSKFTNSLRDYDYMTEQKAEARRSGKPDPFEISTRQELGRYLLEPLIAQQLERRRLGAELRRPVDEGEVQKGVNILPGTARGATNEAARRRLFVRSLATGILGGLALILPLLIMVLIRGLTVALIVASTATILFAAGLAFFTEMQPENIMGAVAAYAAVYVVFVGTRT</sequence>
<evidence type="ECO:0000313" key="4">
    <source>
        <dbReference type="Proteomes" id="UP001203852"/>
    </source>
</evidence>
<gene>
    <name evidence="3" type="ORF">EDD36DRAFT_426303</name>
</gene>